<dbReference type="InterPro" id="IPR002559">
    <property type="entry name" value="Transposase_11"/>
</dbReference>
<sequence length="376" mass="44366">MKTTNFKDSVKVNQILPIMQEHFGQSMNLARIKLMALLLHALCVVQTVSLHKLADAMPTTVNKDSNLRWLQRFFAKYVLDLDIIARMIFSLLPVKTGLVLSMDRTNWKFGEFNINILMLGITYKGIAFPLIFSLLSKRGNSNWEERKKIMERFIRLFGAECIDCLVADREFIGKEWTGWLNSRRIRYYIRIRQNFWIVKPSTGERIRAWWLFNDLKVGQEKFFHKLFLHKGEYVYLAGSRIKNSDGVPELQILICFNRPEEAILTYKKRWEIETAFRAMKSSGFNIEDTHMRDMDRIERLVAMVCMALVWAYLVGEHKDINIKPIRILKHGRKEKSLVKYGLEEISTILLRPTYTPKFDVFKFLSCRTFVRLNVFE</sequence>
<proteinExistence type="predicted"/>
<feature type="transmembrane region" description="Helical" evidence="1">
    <location>
        <begin position="74"/>
        <end position="94"/>
    </location>
</feature>
<comment type="caution">
    <text evidence="3">The sequence shown here is derived from an EMBL/GenBank/DDBJ whole genome shotgun (WGS) entry which is preliminary data.</text>
</comment>
<evidence type="ECO:0000313" key="3">
    <source>
        <dbReference type="EMBL" id="GFH85194.1"/>
    </source>
</evidence>
<organism evidence="3 4">
    <name type="scientific">Bacteroides acidifaciens</name>
    <dbReference type="NCBI Taxonomy" id="85831"/>
    <lineage>
        <taxon>Bacteria</taxon>
        <taxon>Pseudomonadati</taxon>
        <taxon>Bacteroidota</taxon>
        <taxon>Bacteroidia</taxon>
        <taxon>Bacteroidales</taxon>
        <taxon>Bacteroidaceae</taxon>
        <taxon>Bacteroides</taxon>
    </lineage>
</organism>
<dbReference type="SUPFAM" id="SSF53098">
    <property type="entry name" value="Ribonuclease H-like"/>
    <property type="match status" value="1"/>
</dbReference>
<dbReference type="EMBL" id="BLLS01000007">
    <property type="protein sequence ID" value="GFH85194.1"/>
    <property type="molecule type" value="Genomic_DNA"/>
</dbReference>
<evidence type="ECO:0000313" key="4">
    <source>
        <dbReference type="Proteomes" id="UP000491181"/>
    </source>
</evidence>
<dbReference type="AlphaFoldDB" id="A0A7I9ZYH8"/>
<dbReference type="Proteomes" id="UP000491181">
    <property type="component" value="Unassembled WGS sequence"/>
</dbReference>
<dbReference type="GO" id="GO:0006313">
    <property type="term" value="P:DNA transposition"/>
    <property type="evidence" value="ECO:0007669"/>
    <property type="project" value="InterPro"/>
</dbReference>
<reference evidence="3 4" key="1">
    <citation type="journal article" date="2020" name="Microbiome">
        <title>Single-cell genomics of uncultured bacteria reveals dietary fiber responders in the mouse gut microbiota.</title>
        <authorList>
            <person name="Chijiiwa R."/>
            <person name="Hosokawa M."/>
            <person name="Kogawa M."/>
            <person name="Nishikawa Y."/>
            <person name="Ide K."/>
            <person name="Sakanashi C."/>
            <person name="Takahashi K."/>
            <person name="Takeyama H."/>
        </authorList>
    </citation>
    <scope>NUCLEOTIDE SEQUENCE [LARGE SCALE GENOMIC DNA]</scope>
    <source>
        <strain evidence="3">IMSAGC_001</strain>
    </source>
</reference>
<dbReference type="Pfam" id="PF01609">
    <property type="entry name" value="DDE_Tnp_1"/>
    <property type="match status" value="1"/>
</dbReference>
<keyword evidence="1" id="KW-1133">Transmembrane helix</keyword>
<dbReference type="RefSeq" id="WP_172503592.1">
    <property type="nucleotide sequence ID" value="NZ_BLLS01000007.1"/>
</dbReference>
<dbReference type="NCBIfam" id="NF033591">
    <property type="entry name" value="transpos_IS4_2"/>
    <property type="match status" value="1"/>
</dbReference>
<dbReference type="Gene3D" id="3.90.350.10">
    <property type="entry name" value="Transposase Inhibitor Protein From Tn5, Chain A, domain 1"/>
    <property type="match status" value="1"/>
</dbReference>
<accession>A0A7I9ZYH8</accession>
<feature type="transmembrane region" description="Helical" evidence="1">
    <location>
        <begin position="114"/>
        <end position="136"/>
    </location>
</feature>
<keyword evidence="1" id="KW-0812">Transmembrane</keyword>
<evidence type="ECO:0000259" key="2">
    <source>
        <dbReference type="Pfam" id="PF01609"/>
    </source>
</evidence>
<dbReference type="InterPro" id="IPR012337">
    <property type="entry name" value="RNaseH-like_sf"/>
</dbReference>
<feature type="domain" description="Transposase IS4-like" evidence="2">
    <location>
        <begin position="161"/>
        <end position="310"/>
    </location>
</feature>
<feature type="transmembrane region" description="Helical" evidence="1">
    <location>
        <begin position="34"/>
        <end position="53"/>
    </location>
</feature>
<gene>
    <name evidence="3" type="ORF">IMSAGC001_00591</name>
</gene>
<evidence type="ECO:0000256" key="1">
    <source>
        <dbReference type="SAM" id="Phobius"/>
    </source>
</evidence>
<dbReference type="GO" id="GO:0003677">
    <property type="term" value="F:DNA binding"/>
    <property type="evidence" value="ECO:0007669"/>
    <property type="project" value="InterPro"/>
</dbReference>
<keyword evidence="1" id="KW-0472">Membrane</keyword>
<name>A0A7I9ZYH8_9BACE</name>
<dbReference type="InterPro" id="IPR047658">
    <property type="entry name" value="IS4-like_transpos"/>
</dbReference>
<dbReference type="GO" id="GO:0004803">
    <property type="term" value="F:transposase activity"/>
    <property type="evidence" value="ECO:0007669"/>
    <property type="project" value="InterPro"/>
</dbReference>
<protein>
    <recommendedName>
        <fullName evidence="2">Transposase IS4-like domain-containing protein</fullName>
    </recommendedName>
</protein>